<protein>
    <submittedName>
        <fullName evidence="3">LytTR family DNA-binding domain-containing protein</fullName>
    </submittedName>
</protein>
<organism evidence="3 4">
    <name type="scientific">Piscinibacterium candidicorallinum</name>
    <dbReference type="NCBI Taxonomy" id="1793872"/>
    <lineage>
        <taxon>Bacteria</taxon>
        <taxon>Pseudomonadati</taxon>
        <taxon>Pseudomonadota</taxon>
        <taxon>Betaproteobacteria</taxon>
        <taxon>Burkholderiales</taxon>
        <taxon>Piscinibacterium</taxon>
    </lineage>
</organism>
<dbReference type="Pfam" id="PF04397">
    <property type="entry name" value="LytTR"/>
    <property type="match status" value="1"/>
</dbReference>
<evidence type="ECO:0000256" key="1">
    <source>
        <dbReference type="SAM" id="Phobius"/>
    </source>
</evidence>
<feature type="transmembrane region" description="Helical" evidence="1">
    <location>
        <begin position="75"/>
        <end position="96"/>
    </location>
</feature>
<keyword evidence="4" id="KW-1185">Reference proteome</keyword>
<evidence type="ECO:0000259" key="2">
    <source>
        <dbReference type="PROSITE" id="PS50930"/>
    </source>
</evidence>
<feature type="transmembrane region" description="Helical" evidence="1">
    <location>
        <begin position="12"/>
        <end position="30"/>
    </location>
</feature>
<proteinExistence type="predicted"/>
<evidence type="ECO:0000313" key="3">
    <source>
        <dbReference type="EMBL" id="MFC3149373.1"/>
    </source>
</evidence>
<dbReference type="InterPro" id="IPR007492">
    <property type="entry name" value="LytTR_DNA-bd_dom"/>
</dbReference>
<dbReference type="RefSeq" id="WP_377306080.1">
    <property type="nucleotide sequence ID" value="NZ_CP180191.1"/>
</dbReference>
<comment type="caution">
    <text evidence="3">The sequence shown here is derived from an EMBL/GenBank/DDBJ whole genome shotgun (WGS) entry which is preliminary data.</text>
</comment>
<dbReference type="Gene3D" id="2.40.50.1020">
    <property type="entry name" value="LytTr DNA-binding domain"/>
    <property type="match status" value="1"/>
</dbReference>
<gene>
    <name evidence="3" type="ORF">ACFOEN_17250</name>
</gene>
<sequence length="343" mass="36618">MPIEANATGITRYLTVTGLALVALLVSLDPDVGFTAPWAARLLFWVLQIASGLLVLQSLLYLLTRRFGASRMPSWALVLLSAVFGSIVLAPLYWLIGEGLMQQWLGYPARPDDDGSISPTLGGQVLAEFFDIVIPVTMAWALICLPRLHWLVPPLLHAEVRSAVSQPAAALGCSPCAGVESTVGTAPQIHSPIGLNVVPNDVASSDPATPVAIAAGTFSAPISPSWCERLPTEMGTDVIAVASELQYLRVWTTRGCALILGTLADVEDEGGAQGLRVHRSWWIACDHVISVRRTATGAVCLMSDGCEVPVSRRRRAEVLARFGDGAKYRIDGASKAVPHTDLH</sequence>
<dbReference type="EMBL" id="JBHRTI010000010">
    <property type="protein sequence ID" value="MFC3149373.1"/>
    <property type="molecule type" value="Genomic_DNA"/>
</dbReference>
<evidence type="ECO:0000313" key="4">
    <source>
        <dbReference type="Proteomes" id="UP001595556"/>
    </source>
</evidence>
<keyword evidence="1" id="KW-0812">Transmembrane</keyword>
<keyword evidence="1" id="KW-0472">Membrane</keyword>
<feature type="domain" description="HTH LytTR-type" evidence="2">
    <location>
        <begin position="237"/>
        <end position="324"/>
    </location>
</feature>
<name>A0ABV7H640_9BURK</name>
<keyword evidence="3" id="KW-0238">DNA-binding</keyword>
<reference evidence="4" key="1">
    <citation type="journal article" date="2019" name="Int. J. Syst. Evol. Microbiol.">
        <title>The Global Catalogue of Microorganisms (GCM) 10K type strain sequencing project: providing services to taxonomists for standard genome sequencing and annotation.</title>
        <authorList>
            <consortium name="The Broad Institute Genomics Platform"/>
            <consortium name="The Broad Institute Genome Sequencing Center for Infectious Disease"/>
            <person name="Wu L."/>
            <person name="Ma J."/>
        </authorList>
    </citation>
    <scope>NUCLEOTIDE SEQUENCE [LARGE SCALE GENOMIC DNA]</scope>
    <source>
        <strain evidence="4">KCTC 52168</strain>
    </source>
</reference>
<dbReference type="GO" id="GO:0003677">
    <property type="term" value="F:DNA binding"/>
    <property type="evidence" value="ECO:0007669"/>
    <property type="project" value="UniProtKB-KW"/>
</dbReference>
<keyword evidence="1" id="KW-1133">Transmembrane helix</keyword>
<feature type="transmembrane region" description="Helical" evidence="1">
    <location>
        <begin position="42"/>
        <end position="63"/>
    </location>
</feature>
<dbReference type="SMART" id="SM00850">
    <property type="entry name" value="LytTR"/>
    <property type="match status" value="1"/>
</dbReference>
<accession>A0ABV7H640</accession>
<dbReference type="Proteomes" id="UP001595556">
    <property type="component" value="Unassembled WGS sequence"/>
</dbReference>
<dbReference type="PROSITE" id="PS50930">
    <property type="entry name" value="HTH_LYTTR"/>
    <property type="match status" value="1"/>
</dbReference>